<feature type="transmembrane region" description="Helical" evidence="8">
    <location>
        <begin position="171"/>
        <end position="202"/>
    </location>
</feature>
<evidence type="ECO:0000259" key="9">
    <source>
        <dbReference type="Pfam" id="PF13231"/>
    </source>
</evidence>
<keyword evidence="3" id="KW-0328">Glycosyltransferase</keyword>
<feature type="transmembrane region" description="Helical" evidence="8">
    <location>
        <begin position="148"/>
        <end position="165"/>
    </location>
</feature>
<feature type="transmembrane region" description="Helical" evidence="8">
    <location>
        <begin position="283"/>
        <end position="303"/>
    </location>
</feature>
<dbReference type="PANTHER" id="PTHR33908">
    <property type="entry name" value="MANNOSYLTRANSFERASE YKCB-RELATED"/>
    <property type="match status" value="1"/>
</dbReference>
<feature type="transmembrane region" description="Helical" evidence="8">
    <location>
        <begin position="336"/>
        <end position="356"/>
    </location>
</feature>
<sequence>MNIKKILPFKFSLSQVCLLIILAIGAFLRFYKIRQYLTFLGDEGRDVLVVKRMLLDGKFTLLGPITSVGSIYMGPIYYYLTAPFLFLWHFDPVGPAVMVACLALVTIYIIYRIGTDYFHPQVGLVAAFLDSISRLTVIYGHSSWNPNVVPFFAVLLMFSLLKIIVDRRYYFFITAGLCLGTLIQLHYITFMFFPIILTVFLINRPKISLKYYLFGLLSFLLSYSPFILFEVRHQFVNSLGAVRFIIQQNKSQPALYFLSWWDTLKDVSIRVFWRPLVVENAEITKFLIIIGIVIFFFSAGVISQNRKFKTAFNILLIWLFVGILSFGLYRGAVYDYYFGSLFPLPHLLFGIMFYLLFQKGKLGKISACVILVFLTAFNIIHSSLLIEPNNMLKNTKTIADFVLEKSSDDSYNFALIADKNSDHAYRYFLELSGRPPVTIENPQIDPKRSSVTNQLMVVCEEKVCQPLGHPLWEIAGFGQAEITGVWDVVTVKVFRLVPYLGGNYD</sequence>
<dbReference type="GO" id="GO:0016763">
    <property type="term" value="F:pentosyltransferase activity"/>
    <property type="evidence" value="ECO:0007669"/>
    <property type="project" value="TreeGrafter"/>
</dbReference>
<evidence type="ECO:0000313" key="10">
    <source>
        <dbReference type="EMBL" id="OGG02331.1"/>
    </source>
</evidence>
<evidence type="ECO:0000256" key="5">
    <source>
        <dbReference type="ARBA" id="ARBA00022692"/>
    </source>
</evidence>
<evidence type="ECO:0000256" key="7">
    <source>
        <dbReference type="ARBA" id="ARBA00023136"/>
    </source>
</evidence>
<dbReference type="STRING" id="1798371.A2W14_03920"/>
<keyword evidence="5 8" id="KW-0812">Transmembrane</keyword>
<accession>A0A1F5YQ58</accession>
<feature type="transmembrane region" description="Helical" evidence="8">
    <location>
        <begin position="12"/>
        <end position="31"/>
    </location>
</feature>
<reference evidence="10 11" key="1">
    <citation type="journal article" date="2016" name="Nat. Commun.">
        <title>Thousands of microbial genomes shed light on interconnected biogeochemical processes in an aquifer system.</title>
        <authorList>
            <person name="Anantharaman K."/>
            <person name="Brown C.T."/>
            <person name="Hug L.A."/>
            <person name="Sharon I."/>
            <person name="Castelle C.J."/>
            <person name="Probst A.J."/>
            <person name="Thomas B.C."/>
            <person name="Singh A."/>
            <person name="Wilkins M.J."/>
            <person name="Karaoz U."/>
            <person name="Brodie E.L."/>
            <person name="Williams K.H."/>
            <person name="Hubbard S.S."/>
            <person name="Banfield J.F."/>
        </authorList>
    </citation>
    <scope>NUCLEOTIDE SEQUENCE [LARGE SCALE GENOMIC DNA]</scope>
</reference>
<dbReference type="Proteomes" id="UP000176665">
    <property type="component" value="Unassembled WGS sequence"/>
</dbReference>
<dbReference type="InterPro" id="IPR038731">
    <property type="entry name" value="RgtA/B/C-like"/>
</dbReference>
<feature type="transmembrane region" description="Helical" evidence="8">
    <location>
        <begin position="310"/>
        <end position="330"/>
    </location>
</feature>
<feature type="transmembrane region" description="Helical" evidence="8">
    <location>
        <begin position="209"/>
        <end position="229"/>
    </location>
</feature>
<organism evidence="10 11">
    <name type="scientific">Candidatus Gottesmanbacteria bacterium RBG_16_37_8</name>
    <dbReference type="NCBI Taxonomy" id="1798371"/>
    <lineage>
        <taxon>Bacteria</taxon>
        <taxon>Candidatus Gottesmaniibacteriota</taxon>
    </lineage>
</organism>
<evidence type="ECO:0000313" key="11">
    <source>
        <dbReference type="Proteomes" id="UP000176665"/>
    </source>
</evidence>
<comment type="caution">
    <text evidence="10">The sequence shown here is derived from an EMBL/GenBank/DDBJ whole genome shotgun (WGS) entry which is preliminary data.</text>
</comment>
<proteinExistence type="predicted"/>
<dbReference type="PANTHER" id="PTHR33908:SF11">
    <property type="entry name" value="MEMBRANE PROTEIN"/>
    <property type="match status" value="1"/>
</dbReference>
<dbReference type="InterPro" id="IPR050297">
    <property type="entry name" value="LipidA_mod_glycosyltrf_83"/>
</dbReference>
<gene>
    <name evidence="10" type="ORF">A2W14_03920</name>
</gene>
<evidence type="ECO:0000256" key="8">
    <source>
        <dbReference type="SAM" id="Phobius"/>
    </source>
</evidence>
<feature type="domain" description="Glycosyltransferase RgtA/B/C/D-like" evidence="9">
    <location>
        <begin position="75"/>
        <end position="228"/>
    </location>
</feature>
<dbReference type="EMBL" id="MFJA01000066">
    <property type="protein sequence ID" value="OGG02331.1"/>
    <property type="molecule type" value="Genomic_DNA"/>
</dbReference>
<dbReference type="GO" id="GO:0005886">
    <property type="term" value="C:plasma membrane"/>
    <property type="evidence" value="ECO:0007669"/>
    <property type="project" value="UniProtKB-SubCell"/>
</dbReference>
<evidence type="ECO:0000256" key="4">
    <source>
        <dbReference type="ARBA" id="ARBA00022679"/>
    </source>
</evidence>
<keyword evidence="7 8" id="KW-0472">Membrane</keyword>
<feature type="transmembrane region" description="Helical" evidence="8">
    <location>
        <begin position="61"/>
        <end position="80"/>
    </location>
</feature>
<keyword evidence="6 8" id="KW-1133">Transmembrane helix</keyword>
<name>A0A1F5YQ58_9BACT</name>
<feature type="transmembrane region" description="Helical" evidence="8">
    <location>
        <begin position="92"/>
        <end position="111"/>
    </location>
</feature>
<keyword evidence="2" id="KW-1003">Cell membrane</keyword>
<dbReference type="GO" id="GO:0009103">
    <property type="term" value="P:lipopolysaccharide biosynthetic process"/>
    <property type="evidence" value="ECO:0007669"/>
    <property type="project" value="UniProtKB-ARBA"/>
</dbReference>
<evidence type="ECO:0000256" key="3">
    <source>
        <dbReference type="ARBA" id="ARBA00022676"/>
    </source>
</evidence>
<comment type="subcellular location">
    <subcellularLocation>
        <location evidence="1">Cell membrane</location>
        <topology evidence="1">Multi-pass membrane protein</topology>
    </subcellularLocation>
</comment>
<keyword evidence="4" id="KW-0808">Transferase</keyword>
<protein>
    <recommendedName>
        <fullName evidence="9">Glycosyltransferase RgtA/B/C/D-like domain-containing protein</fullName>
    </recommendedName>
</protein>
<evidence type="ECO:0000256" key="1">
    <source>
        <dbReference type="ARBA" id="ARBA00004651"/>
    </source>
</evidence>
<evidence type="ECO:0000256" key="2">
    <source>
        <dbReference type="ARBA" id="ARBA00022475"/>
    </source>
</evidence>
<feature type="transmembrane region" description="Helical" evidence="8">
    <location>
        <begin position="368"/>
        <end position="386"/>
    </location>
</feature>
<dbReference type="Pfam" id="PF13231">
    <property type="entry name" value="PMT_2"/>
    <property type="match status" value="1"/>
</dbReference>
<dbReference type="AlphaFoldDB" id="A0A1F5YQ58"/>
<evidence type="ECO:0000256" key="6">
    <source>
        <dbReference type="ARBA" id="ARBA00022989"/>
    </source>
</evidence>